<evidence type="ECO:0000259" key="2">
    <source>
        <dbReference type="Pfam" id="PF05205"/>
    </source>
</evidence>
<dbReference type="AlphaFoldDB" id="A0A8H7UAI3"/>
<keyword evidence="4" id="KW-1185">Reference proteome</keyword>
<organism evidence="3 4">
    <name type="scientific">Mortierella isabellina</name>
    <name type="common">Filamentous fungus</name>
    <name type="synonym">Umbelopsis isabellina</name>
    <dbReference type="NCBI Taxonomy" id="91625"/>
    <lineage>
        <taxon>Eukaryota</taxon>
        <taxon>Fungi</taxon>
        <taxon>Fungi incertae sedis</taxon>
        <taxon>Mucoromycota</taxon>
        <taxon>Mucoromycotina</taxon>
        <taxon>Umbelopsidomycetes</taxon>
        <taxon>Umbelopsidales</taxon>
        <taxon>Umbelopsidaceae</taxon>
        <taxon>Umbelopsis</taxon>
    </lineage>
</organism>
<protein>
    <recommendedName>
        <fullName evidence="2">BOD1/SHG1 domain-containing protein</fullName>
    </recommendedName>
</protein>
<sequence>MTPEELILQLKKKGTFDELRKQALQEFQADTLEAEDPALFVKDKSSVHNAVLERLETSSVYEDAKRDMLEKYLQGDAISTRIDEEIRALAPADDDTSMDVDTDRRRERSSSKESGEAEDD</sequence>
<dbReference type="OrthoDB" id="5579731at2759"/>
<dbReference type="InterPro" id="IPR055264">
    <property type="entry name" value="BOD1/SHG1_dom"/>
</dbReference>
<reference evidence="3" key="1">
    <citation type="submission" date="2020-12" db="EMBL/GenBank/DDBJ databases">
        <title>Metabolic potential, ecology and presence of endohyphal bacteria is reflected in genomic diversity of Mucoromycotina.</title>
        <authorList>
            <person name="Muszewska A."/>
            <person name="Okrasinska A."/>
            <person name="Steczkiewicz K."/>
            <person name="Drgas O."/>
            <person name="Orlowska M."/>
            <person name="Perlinska-Lenart U."/>
            <person name="Aleksandrzak-Piekarczyk T."/>
            <person name="Szatraj K."/>
            <person name="Zielenkiewicz U."/>
            <person name="Pilsyk S."/>
            <person name="Malc E."/>
            <person name="Mieczkowski P."/>
            <person name="Kruszewska J.S."/>
            <person name="Biernat P."/>
            <person name="Pawlowska J."/>
        </authorList>
    </citation>
    <scope>NUCLEOTIDE SEQUENCE</scope>
    <source>
        <strain evidence="3">WA0000067209</strain>
    </source>
</reference>
<evidence type="ECO:0000256" key="1">
    <source>
        <dbReference type="SAM" id="MobiDB-lite"/>
    </source>
</evidence>
<gene>
    <name evidence="3" type="ORF">INT43_004435</name>
</gene>
<feature type="compositionally biased region" description="Basic and acidic residues" evidence="1">
    <location>
        <begin position="101"/>
        <end position="120"/>
    </location>
</feature>
<dbReference type="Proteomes" id="UP000654370">
    <property type="component" value="Unassembled WGS sequence"/>
</dbReference>
<dbReference type="Pfam" id="PF05205">
    <property type="entry name" value="COMPASS-Shg1"/>
    <property type="match status" value="1"/>
</dbReference>
<name>A0A8H7UAI3_MORIS</name>
<evidence type="ECO:0000313" key="3">
    <source>
        <dbReference type="EMBL" id="KAG2174412.1"/>
    </source>
</evidence>
<dbReference type="EMBL" id="JAEPQZ010000013">
    <property type="protein sequence ID" value="KAG2174412.1"/>
    <property type="molecule type" value="Genomic_DNA"/>
</dbReference>
<proteinExistence type="predicted"/>
<accession>A0A8H7UAI3</accession>
<feature type="region of interest" description="Disordered" evidence="1">
    <location>
        <begin position="88"/>
        <end position="120"/>
    </location>
</feature>
<evidence type="ECO:0000313" key="4">
    <source>
        <dbReference type="Proteomes" id="UP000654370"/>
    </source>
</evidence>
<feature type="domain" description="BOD1/SHG1" evidence="2">
    <location>
        <begin position="6"/>
        <end position="79"/>
    </location>
</feature>
<comment type="caution">
    <text evidence="3">The sequence shown here is derived from an EMBL/GenBank/DDBJ whole genome shotgun (WGS) entry which is preliminary data.</text>
</comment>